<dbReference type="PANTHER" id="PTHR34223">
    <property type="entry name" value="OS11G0201299 PROTEIN"/>
    <property type="match status" value="1"/>
</dbReference>
<comment type="caution">
    <text evidence="3">The sequence shown here is derived from an EMBL/GenBank/DDBJ whole genome shotgun (WGS) entry which is preliminary data.</text>
</comment>
<dbReference type="Gene3D" id="3.80.10.10">
    <property type="entry name" value="Ribonuclease Inhibitor"/>
    <property type="match status" value="1"/>
</dbReference>
<dbReference type="InterPro" id="IPR036047">
    <property type="entry name" value="F-box-like_dom_sf"/>
</dbReference>
<reference evidence="3" key="1">
    <citation type="submission" date="2023-03" db="EMBL/GenBank/DDBJ databases">
        <title>Chromosome-scale reference genome and RAD-based genetic map of yellow starthistle (Centaurea solstitialis) reveal putative structural variation and QTLs associated with invader traits.</title>
        <authorList>
            <person name="Reatini B."/>
            <person name="Cang F.A."/>
            <person name="Jiang Q."/>
            <person name="Mckibben M.T.W."/>
            <person name="Barker M.S."/>
            <person name="Rieseberg L.H."/>
            <person name="Dlugosch K.M."/>
        </authorList>
    </citation>
    <scope>NUCLEOTIDE SEQUENCE</scope>
    <source>
        <strain evidence="3">CAN-66</strain>
        <tissue evidence="3">Leaf</tissue>
    </source>
</reference>
<gene>
    <name evidence="3" type="ORF">OSB04_un000521</name>
</gene>
<feature type="non-terminal residue" evidence="3">
    <location>
        <position position="1"/>
    </location>
</feature>
<dbReference type="Pfam" id="PF00646">
    <property type="entry name" value="F-box"/>
    <property type="match status" value="1"/>
</dbReference>
<dbReference type="AlphaFoldDB" id="A0AA38VVG0"/>
<dbReference type="Proteomes" id="UP001172457">
    <property type="component" value="Unassembled WGS sequence"/>
</dbReference>
<dbReference type="InterPro" id="IPR001810">
    <property type="entry name" value="F-box_dom"/>
</dbReference>
<feature type="compositionally biased region" description="Polar residues" evidence="1">
    <location>
        <begin position="41"/>
        <end position="59"/>
    </location>
</feature>
<accession>A0AA38VVG0</accession>
<proteinExistence type="predicted"/>
<dbReference type="SUPFAM" id="SSF52047">
    <property type="entry name" value="RNI-like"/>
    <property type="match status" value="1"/>
</dbReference>
<dbReference type="EMBL" id="JARYMX010000035">
    <property type="protein sequence ID" value="KAJ9536312.1"/>
    <property type="molecule type" value="Genomic_DNA"/>
</dbReference>
<sequence>MVIGKERKKERKKEEAVTVIAAVIKSDYGGGKEYHMAPVSDASNPKQDPSINNKQTHSKYQMDDRSRIIAKEDRITNLSDGIIHHILSFLDMKYAVQTSALSKRWKHSNFPSIDKFVKFVNDALSHRNHGLEVSTVELSVEGGTIHFNEVVTSVVNYAYSRNVRKLTIEWFWNIKLPGCLFSCHTLKHLILTTDDDTAAYGLSVPNSPWDFPVLETLYLTNIEFRKIDYTEYRSSLDLFSKCVNLKDLTLHRCYMFHVDIFDVCAPQLSTLTIIDSFRFPKFFNIVAPKLKSLTASVMDMCSNFPHLSIEDLDSLEKVNLFLGSRSCIIKRDAPGLLDLFQKLCGAKFLILDDGIIKRFFTCRDPLLREPCPFNNLKYVKIEKQKNRTTTVPRFFTHIKNYFLKSSPRVTFIEDLPKVPHKISRKDVDKGNMAKKVSDVINVRQNRSREEVDKGTMPEKTILIVLFLMFVTYICPKALSSCTDEPLHGPSPFINLKCLNQTDRIPITPVEFRNQLLESSSSSTFNMDVPQ</sequence>
<protein>
    <recommendedName>
        <fullName evidence="2">F-box domain-containing protein</fullName>
    </recommendedName>
</protein>
<keyword evidence="4" id="KW-1185">Reference proteome</keyword>
<dbReference type="InterPro" id="IPR053781">
    <property type="entry name" value="F-box_AtFBL13-like"/>
</dbReference>
<name>A0AA38VVG0_9ASTR</name>
<dbReference type="Gene3D" id="1.20.1280.50">
    <property type="match status" value="1"/>
</dbReference>
<dbReference type="SUPFAM" id="SSF81383">
    <property type="entry name" value="F-box domain"/>
    <property type="match status" value="1"/>
</dbReference>
<evidence type="ECO:0000259" key="2">
    <source>
        <dbReference type="Pfam" id="PF00646"/>
    </source>
</evidence>
<feature type="domain" description="F-box" evidence="2">
    <location>
        <begin position="75"/>
        <end position="107"/>
    </location>
</feature>
<evidence type="ECO:0000256" key="1">
    <source>
        <dbReference type="SAM" id="MobiDB-lite"/>
    </source>
</evidence>
<dbReference type="InterPro" id="IPR053197">
    <property type="entry name" value="F-box_SCFL_complex_component"/>
</dbReference>
<evidence type="ECO:0000313" key="4">
    <source>
        <dbReference type="Proteomes" id="UP001172457"/>
    </source>
</evidence>
<dbReference type="CDD" id="cd22160">
    <property type="entry name" value="F-box_AtFBL13-like"/>
    <property type="match status" value="1"/>
</dbReference>
<dbReference type="InterPro" id="IPR032675">
    <property type="entry name" value="LRR_dom_sf"/>
</dbReference>
<feature type="region of interest" description="Disordered" evidence="1">
    <location>
        <begin position="30"/>
        <end position="63"/>
    </location>
</feature>
<dbReference type="PANTHER" id="PTHR34223:SF51">
    <property type="entry name" value="OS06G0556300 PROTEIN"/>
    <property type="match status" value="1"/>
</dbReference>
<evidence type="ECO:0000313" key="3">
    <source>
        <dbReference type="EMBL" id="KAJ9536312.1"/>
    </source>
</evidence>
<organism evidence="3 4">
    <name type="scientific">Centaurea solstitialis</name>
    <name type="common">yellow star-thistle</name>
    <dbReference type="NCBI Taxonomy" id="347529"/>
    <lineage>
        <taxon>Eukaryota</taxon>
        <taxon>Viridiplantae</taxon>
        <taxon>Streptophyta</taxon>
        <taxon>Embryophyta</taxon>
        <taxon>Tracheophyta</taxon>
        <taxon>Spermatophyta</taxon>
        <taxon>Magnoliopsida</taxon>
        <taxon>eudicotyledons</taxon>
        <taxon>Gunneridae</taxon>
        <taxon>Pentapetalae</taxon>
        <taxon>asterids</taxon>
        <taxon>campanulids</taxon>
        <taxon>Asterales</taxon>
        <taxon>Asteraceae</taxon>
        <taxon>Carduoideae</taxon>
        <taxon>Cardueae</taxon>
        <taxon>Centaureinae</taxon>
        <taxon>Centaurea</taxon>
    </lineage>
</organism>